<evidence type="ECO:0000313" key="2">
    <source>
        <dbReference type="EMBL" id="MFC4408894.1"/>
    </source>
</evidence>
<dbReference type="Gene3D" id="1.20.120.450">
    <property type="entry name" value="dinb family like domain"/>
    <property type="match status" value="1"/>
</dbReference>
<dbReference type="Pfam" id="PF12867">
    <property type="entry name" value="DinB_2"/>
    <property type="match status" value="1"/>
</dbReference>
<feature type="domain" description="DinB-like" evidence="1">
    <location>
        <begin position="59"/>
        <end position="176"/>
    </location>
</feature>
<evidence type="ECO:0000259" key="1">
    <source>
        <dbReference type="Pfam" id="PF12867"/>
    </source>
</evidence>
<protein>
    <submittedName>
        <fullName evidence="2">DinB family protein</fullName>
    </submittedName>
</protein>
<evidence type="ECO:0000313" key="3">
    <source>
        <dbReference type="Proteomes" id="UP001595817"/>
    </source>
</evidence>
<sequence length="231" mass="27250">MILLDLKQRKVWNEQHRLLTAIISKPEEHSRATELFISQHSLLHSPSILETYQTTLEDELLRDLDEKVFRHDPTPNPDTNNSIAWHLWHIARIEDMTMNILVATESQVLFEENWLEKMNIDYIHSGNDMSEKDIALMSSRIEMKQLVAYRRAVGKRTQQVVSKLKPGQFKEKVEQERIGQLFKENAVSQNSKWLAEYWSKKTIAGLILMPATRHNFLHLNKCIRIKERLRK</sequence>
<dbReference type="SUPFAM" id="SSF109854">
    <property type="entry name" value="DinB/YfiT-like putative metalloenzymes"/>
    <property type="match status" value="1"/>
</dbReference>
<keyword evidence="3" id="KW-1185">Reference proteome</keyword>
<dbReference type="InterPro" id="IPR034660">
    <property type="entry name" value="DinB/YfiT-like"/>
</dbReference>
<accession>A0ABV8X1D1</accession>
<gene>
    <name evidence="2" type="ORF">ACFOZY_00450</name>
</gene>
<dbReference type="Proteomes" id="UP001595817">
    <property type="component" value="Unassembled WGS sequence"/>
</dbReference>
<reference evidence="3" key="1">
    <citation type="journal article" date="2019" name="Int. J. Syst. Evol. Microbiol.">
        <title>The Global Catalogue of Microorganisms (GCM) 10K type strain sequencing project: providing services to taxonomists for standard genome sequencing and annotation.</title>
        <authorList>
            <consortium name="The Broad Institute Genomics Platform"/>
            <consortium name="The Broad Institute Genome Sequencing Center for Infectious Disease"/>
            <person name="Wu L."/>
            <person name="Ma J."/>
        </authorList>
    </citation>
    <scope>NUCLEOTIDE SEQUENCE [LARGE SCALE GENOMIC DNA]</scope>
    <source>
        <strain evidence="3">CCUG 59778</strain>
    </source>
</reference>
<name>A0ABV8X1D1_9LACT</name>
<organism evidence="2 3">
    <name type="scientific">Chungangia koreensis</name>
    <dbReference type="NCBI Taxonomy" id="752657"/>
    <lineage>
        <taxon>Bacteria</taxon>
        <taxon>Bacillati</taxon>
        <taxon>Bacillota</taxon>
        <taxon>Bacilli</taxon>
        <taxon>Lactobacillales</taxon>
        <taxon>Chungangia</taxon>
    </lineage>
</organism>
<dbReference type="InterPro" id="IPR024775">
    <property type="entry name" value="DinB-like"/>
</dbReference>
<comment type="caution">
    <text evidence="2">The sequence shown here is derived from an EMBL/GenBank/DDBJ whole genome shotgun (WGS) entry which is preliminary data.</text>
</comment>
<proteinExistence type="predicted"/>
<dbReference type="EMBL" id="JBHSEC010000001">
    <property type="protein sequence ID" value="MFC4408894.1"/>
    <property type="molecule type" value="Genomic_DNA"/>
</dbReference>